<dbReference type="InterPro" id="IPR010435">
    <property type="entry name" value="C5a/SBT2-like_Fn3"/>
</dbReference>
<dbReference type="Proteomes" id="UP000053815">
    <property type="component" value="Unassembled WGS sequence"/>
</dbReference>
<keyword evidence="3" id="KW-0964">Secreted</keyword>
<dbReference type="GO" id="GO:0006508">
    <property type="term" value="P:proteolysis"/>
    <property type="evidence" value="ECO:0007669"/>
    <property type="project" value="UniProtKB-KW"/>
</dbReference>
<dbReference type="InterPro" id="IPR046450">
    <property type="entry name" value="PA_dom_sf"/>
</dbReference>
<keyword evidence="2" id="KW-0134">Cell wall</keyword>
<dbReference type="InterPro" id="IPR023828">
    <property type="entry name" value="Peptidase_S8_Ser-AS"/>
</dbReference>
<dbReference type="InterPro" id="IPR015500">
    <property type="entry name" value="Peptidase_S8_subtilisin-rel"/>
</dbReference>
<evidence type="ECO:0000259" key="11">
    <source>
        <dbReference type="Pfam" id="PF02225"/>
    </source>
</evidence>
<dbReference type="InterPro" id="IPR023827">
    <property type="entry name" value="Peptidase_S8_Asp-AS"/>
</dbReference>
<evidence type="ECO:0000256" key="5">
    <source>
        <dbReference type="ARBA" id="ARBA00022729"/>
    </source>
</evidence>
<sequence length="885" mass="96766">MQLGAQHGRKLLYERLSLGFHRCNHIVTMKQVHCVLIFAVLLTWSTLVQAAIAIPRSYIVEYSTNDQHDTIDSELTPYKDLYQIHHVYSSRLFHGMSFTLKDDPAIAATSVAAGAGINPVSYAQIDKLHPVYTHLEQHPVIKNIYPIYEVPRPQWQPNQRNATFPYSNNDVQIYDIHQQLGIQGQNVLIGVLDSGIDYNHPALGKGFGPGYKVKAGKNLVEPSNDEKFGIESLGEDDPFDPCTTADSANLAVFRVFGCEGGAGEDTIIKAMEMAYEAGCQVINLSLGIENGWPEDAMAVVAERLTKQGVVVVGVAGNQGSDGIYSQNSPASGKHVISAASIDNSLSLSNVVQFSIIADEYFPYVPSSTTTSFPNGTIAPILSEDSSVPFGCNNDTSITPDNAKGQVLFLKRGSCTFREKLQKAKQMGAIAVLFYDPDVSSKTVVVAKTEQDTLPCAGIDLKVATRLIQYMQESDTSKPMLIEFPVEQKVIFPETAGRISEFSSTGPNYELDLKPSVTGIGGDVYSTLPSHITGGWGVRSGTSMASPHVAGAAALLVNYYTEQKIETTPAYIMEQLQNHGRLILSDNGRIENPVVQGAGLIQPYDSIMSKLHVSPAQISFNDTASATNYKTHTLTIVNSGDTPIDIALGNIPSQSIQSYANTSSFIPTEPVIKNGSVTVDLDFSSTSLKIPANSQVKVTVRVVLPDPNSLTYHYQMYGGFIALTQIDTQRRLATVPYFGVLGRMIDVPVFDRGFPYLAVSKESDAKLDLTHSYVYDMNRKVSTKPAIVIRLLSGTAQINIDVYRSNGTLMGVMDSGPWVYNQRNKLSQENYDTSIAWNGKIVASDKTTQVPDGDYYIQLRALKHFGDVDNAMDWQEWKSGLIQVKS</sequence>
<evidence type="ECO:0000259" key="12">
    <source>
        <dbReference type="Pfam" id="PF06280"/>
    </source>
</evidence>
<dbReference type="Gene3D" id="2.60.40.4070">
    <property type="match status" value="1"/>
</dbReference>
<protein>
    <submittedName>
        <fullName evidence="13">Subtilisin-like protease</fullName>
    </submittedName>
</protein>
<dbReference type="GO" id="GO:0004252">
    <property type="term" value="F:serine-type endopeptidase activity"/>
    <property type="evidence" value="ECO:0007669"/>
    <property type="project" value="InterPro"/>
</dbReference>
<keyword evidence="7 9" id="KW-0720">Serine protease</keyword>
<dbReference type="PROSITE" id="PS00136">
    <property type="entry name" value="SUBTILASE_ASP"/>
    <property type="match status" value="1"/>
</dbReference>
<evidence type="ECO:0000256" key="9">
    <source>
        <dbReference type="RuleBase" id="RU003355"/>
    </source>
</evidence>
<name>A0A0C9MTD2_9FUNG</name>
<dbReference type="Pfam" id="PF06280">
    <property type="entry name" value="fn3_5"/>
    <property type="match status" value="1"/>
</dbReference>
<dbReference type="Gene3D" id="3.40.50.200">
    <property type="entry name" value="Peptidase S8/S53 domain"/>
    <property type="match status" value="2"/>
</dbReference>
<dbReference type="InterPro" id="IPR000209">
    <property type="entry name" value="Peptidase_S8/S53_dom"/>
</dbReference>
<feature type="domain" description="Peptidase S8/S53" evidence="10">
    <location>
        <begin position="184"/>
        <end position="575"/>
    </location>
</feature>
<dbReference type="SUPFAM" id="SSF52743">
    <property type="entry name" value="Subtilisin-like"/>
    <property type="match status" value="1"/>
</dbReference>
<organism evidence="13">
    <name type="scientific">Mucor ambiguus</name>
    <dbReference type="NCBI Taxonomy" id="91626"/>
    <lineage>
        <taxon>Eukaryota</taxon>
        <taxon>Fungi</taxon>
        <taxon>Fungi incertae sedis</taxon>
        <taxon>Mucoromycota</taxon>
        <taxon>Mucoromycotina</taxon>
        <taxon>Mucoromycetes</taxon>
        <taxon>Mucorales</taxon>
        <taxon>Mucorineae</taxon>
        <taxon>Mucoraceae</taxon>
        <taxon>Mucor</taxon>
    </lineage>
</organism>
<keyword evidence="4 9" id="KW-0645">Protease</keyword>
<evidence type="ECO:0000256" key="3">
    <source>
        <dbReference type="ARBA" id="ARBA00022525"/>
    </source>
</evidence>
<keyword evidence="6 9" id="KW-0378">Hydrolase</keyword>
<evidence type="ECO:0000259" key="10">
    <source>
        <dbReference type="Pfam" id="PF00082"/>
    </source>
</evidence>
<dbReference type="InterPro" id="IPR050131">
    <property type="entry name" value="Peptidase_S8_subtilisin-like"/>
</dbReference>
<comment type="similarity">
    <text evidence="1 8 9">Belongs to the peptidase S8 family.</text>
</comment>
<comment type="caution">
    <text evidence="8">Lacks conserved residue(s) required for the propagation of feature annotation.</text>
</comment>
<reference evidence="13" key="1">
    <citation type="submission" date="2014-09" db="EMBL/GenBank/DDBJ databases">
        <title>Draft genome sequence of an oleaginous Mucoromycotina fungus Mucor ambiguus NBRC6742.</title>
        <authorList>
            <person name="Takeda I."/>
            <person name="Yamane N."/>
            <person name="Morita T."/>
            <person name="Tamano K."/>
            <person name="Machida M."/>
            <person name="Baker S."/>
            <person name="Koike H."/>
        </authorList>
    </citation>
    <scope>NUCLEOTIDE SEQUENCE</scope>
    <source>
        <strain evidence="13">NBRC 6742</strain>
    </source>
</reference>
<proteinExistence type="inferred from homology"/>
<dbReference type="Pfam" id="PF02225">
    <property type="entry name" value="PA"/>
    <property type="match status" value="1"/>
</dbReference>
<dbReference type="PROSITE" id="PS51892">
    <property type="entry name" value="SUBTILASE"/>
    <property type="match status" value="1"/>
</dbReference>
<keyword evidence="5" id="KW-0732">Signal</keyword>
<dbReference type="AlphaFoldDB" id="A0A0C9MTD2"/>
<dbReference type="GO" id="GO:0005615">
    <property type="term" value="C:extracellular space"/>
    <property type="evidence" value="ECO:0007669"/>
    <property type="project" value="TreeGrafter"/>
</dbReference>
<dbReference type="InterPro" id="IPR036852">
    <property type="entry name" value="Peptidase_S8/S53_dom_sf"/>
</dbReference>
<feature type="domain" description="C5a peptidase/Subtilisin-like protease SBT2-like Fn3-like" evidence="12">
    <location>
        <begin position="617"/>
        <end position="736"/>
    </location>
</feature>
<evidence type="ECO:0000256" key="6">
    <source>
        <dbReference type="ARBA" id="ARBA00022801"/>
    </source>
</evidence>
<dbReference type="OrthoDB" id="10256524at2759"/>
<accession>A0A0C9MTD2</accession>
<evidence type="ECO:0000256" key="2">
    <source>
        <dbReference type="ARBA" id="ARBA00022512"/>
    </source>
</evidence>
<dbReference type="Gene3D" id="3.50.30.30">
    <property type="match status" value="1"/>
</dbReference>
<keyword evidence="14" id="KW-1185">Reference proteome</keyword>
<dbReference type="STRING" id="91626.A0A0C9MTD2"/>
<dbReference type="Pfam" id="PF00082">
    <property type="entry name" value="Peptidase_S8"/>
    <property type="match status" value="1"/>
</dbReference>
<evidence type="ECO:0000313" key="13">
    <source>
        <dbReference type="EMBL" id="GAN05308.1"/>
    </source>
</evidence>
<evidence type="ECO:0000256" key="4">
    <source>
        <dbReference type="ARBA" id="ARBA00022670"/>
    </source>
</evidence>
<dbReference type="PANTHER" id="PTHR43806">
    <property type="entry name" value="PEPTIDASE S8"/>
    <property type="match status" value="1"/>
</dbReference>
<feature type="domain" description="PA" evidence="11">
    <location>
        <begin position="388"/>
        <end position="465"/>
    </location>
</feature>
<dbReference type="SUPFAM" id="SSF52025">
    <property type="entry name" value="PA domain"/>
    <property type="match status" value="1"/>
</dbReference>
<evidence type="ECO:0000256" key="7">
    <source>
        <dbReference type="ARBA" id="ARBA00022825"/>
    </source>
</evidence>
<dbReference type="PRINTS" id="PR00723">
    <property type="entry name" value="SUBTILISIN"/>
</dbReference>
<evidence type="ECO:0000256" key="1">
    <source>
        <dbReference type="ARBA" id="ARBA00011073"/>
    </source>
</evidence>
<dbReference type="PROSITE" id="PS00138">
    <property type="entry name" value="SUBTILASE_SER"/>
    <property type="match status" value="1"/>
</dbReference>
<evidence type="ECO:0000256" key="8">
    <source>
        <dbReference type="PROSITE-ProRule" id="PRU01240"/>
    </source>
</evidence>
<dbReference type="EMBL" id="DF836376">
    <property type="protein sequence ID" value="GAN05308.1"/>
    <property type="molecule type" value="Genomic_DNA"/>
</dbReference>
<dbReference type="InterPro" id="IPR003137">
    <property type="entry name" value="PA_domain"/>
</dbReference>
<dbReference type="CDD" id="cd00538">
    <property type="entry name" value="PA"/>
    <property type="match status" value="1"/>
</dbReference>
<evidence type="ECO:0000313" key="14">
    <source>
        <dbReference type="Proteomes" id="UP000053815"/>
    </source>
</evidence>
<gene>
    <name evidence="13" type="ORF">MAM1_0087c04778</name>
</gene>
<dbReference type="PANTHER" id="PTHR43806:SF66">
    <property type="entry name" value="SERIN ENDOPEPTIDASE"/>
    <property type="match status" value="1"/>
</dbReference>
<dbReference type="GO" id="GO:0016020">
    <property type="term" value="C:membrane"/>
    <property type="evidence" value="ECO:0007669"/>
    <property type="project" value="InterPro"/>
</dbReference>